<feature type="chain" id="PRO_5046013568" description="DUF2501 domain-containing protein" evidence="1">
    <location>
        <begin position="26"/>
        <end position="151"/>
    </location>
</feature>
<feature type="signal peptide" evidence="1">
    <location>
        <begin position="1"/>
        <end position="25"/>
    </location>
</feature>
<dbReference type="Proteomes" id="UP000183471">
    <property type="component" value="Unassembled WGS sequence"/>
</dbReference>
<dbReference type="InterPro" id="IPR019637">
    <property type="entry name" value="DUF2501"/>
</dbReference>
<organism evidence="2 3">
    <name type="scientific">Nitrosospira multiformis</name>
    <dbReference type="NCBI Taxonomy" id="1231"/>
    <lineage>
        <taxon>Bacteria</taxon>
        <taxon>Pseudomonadati</taxon>
        <taxon>Pseudomonadota</taxon>
        <taxon>Betaproteobacteria</taxon>
        <taxon>Nitrosomonadales</taxon>
        <taxon>Nitrosomonadaceae</taxon>
        <taxon>Nitrosospira</taxon>
    </lineage>
</organism>
<accession>A0ABY0TFQ5</accession>
<dbReference type="EMBL" id="FNKY01000001">
    <property type="protein sequence ID" value="SDQ76087.1"/>
    <property type="molecule type" value="Genomic_DNA"/>
</dbReference>
<gene>
    <name evidence="2" type="ORF">SAMN05216402_2180</name>
</gene>
<evidence type="ECO:0000313" key="2">
    <source>
        <dbReference type="EMBL" id="SDQ76087.1"/>
    </source>
</evidence>
<sequence>MNISKRYSLLLSSSIAMAIFSGSIAAQGFGQLKDIMGGSGASGAASSLGSLGSLSSIAPGSIGNAAGILDYCVKNSYLSDSKASPVKDQLMGKLSSSQDQPATDNPDYVNGVKGILSGSDGQSVDLSMAGLKAKAGKEVCQRILDQAKSML</sequence>
<name>A0ABY0TFQ5_9PROT</name>
<dbReference type="Pfam" id="PF10696">
    <property type="entry name" value="DUF2501"/>
    <property type="match status" value="1"/>
</dbReference>
<dbReference type="RefSeq" id="WP_074632347.1">
    <property type="nucleotide sequence ID" value="NZ_FNKY01000001.1"/>
</dbReference>
<evidence type="ECO:0000313" key="3">
    <source>
        <dbReference type="Proteomes" id="UP000183471"/>
    </source>
</evidence>
<protein>
    <recommendedName>
        <fullName evidence="4">DUF2501 domain-containing protein</fullName>
    </recommendedName>
</protein>
<comment type="caution">
    <text evidence="2">The sequence shown here is derived from an EMBL/GenBank/DDBJ whole genome shotgun (WGS) entry which is preliminary data.</text>
</comment>
<proteinExistence type="predicted"/>
<evidence type="ECO:0000256" key="1">
    <source>
        <dbReference type="SAM" id="SignalP"/>
    </source>
</evidence>
<reference evidence="2 3" key="1">
    <citation type="submission" date="2016-10" db="EMBL/GenBank/DDBJ databases">
        <authorList>
            <person name="Varghese N."/>
            <person name="Submissions S."/>
        </authorList>
    </citation>
    <scope>NUCLEOTIDE SEQUENCE [LARGE SCALE GENOMIC DNA]</scope>
    <source>
        <strain evidence="2 3">Nl1</strain>
    </source>
</reference>
<evidence type="ECO:0008006" key="4">
    <source>
        <dbReference type="Google" id="ProtNLM"/>
    </source>
</evidence>
<keyword evidence="3" id="KW-1185">Reference proteome</keyword>
<keyword evidence="1" id="KW-0732">Signal</keyword>